<reference evidence="2 3" key="1">
    <citation type="submission" date="2023-07" db="EMBL/GenBank/DDBJ databases">
        <title>Functional and genomic diversity of the sorghum phyllosphere microbiome.</title>
        <authorList>
            <person name="Shade A."/>
        </authorList>
    </citation>
    <scope>NUCLEOTIDE SEQUENCE [LARGE SCALE GENOMIC DNA]</scope>
    <source>
        <strain evidence="2 3">SORGH_AS_1064</strain>
    </source>
</reference>
<evidence type="ECO:0000256" key="1">
    <source>
        <dbReference type="SAM" id="SignalP"/>
    </source>
</evidence>
<dbReference type="RefSeq" id="WP_307453817.1">
    <property type="nucleotide sequence ID" value="NZ_JAUTAL010000001.1"/>
</dbReference>
<comment type="caution">
    <text evidence="2">The sequence shown here is derived from an EMBL/GenBank/DDBJ whole genome shotgun (WGS) entry which is preliminary data.</text>
</comment>
<protein>
    <recommendedName>
        <fullName evidence="4">Trimeric autotransporter adhesin YadA-like head domain-containing protein</fullName>
    </recommendedName>
</protein>
<gene>
    <name evidence="2" type="ORF">QE404_001674</name>
</gene>
<evidence type="ECO:0000313" key="2">
    <source>
        <dbReference type="EMBL" id="MDQ1096527.1"/>
    </source>
</evidence>
<feature type="signal peptide" evidence="1">
    <location>
        <begin position="1"/>
        <end position="18"/>
    </location>
</feature>
<evidence type="ECO:0000313" key="3">
    <source>
        <dbReference type="Proteomes" id="UP001225072"/>
    </source>
</evidence>
<feature type="chain" id="PRO_5047139437" description="Trimeric autotransporter adhesin YadA-like head domain-containing protein" evidence="1">
    <location>
        <begin position="19"/>
        <end position="436"/>
    </location>
</feature>
<organism evidence="2 3">
    <name type="scientific">Chryseobacterium camelliae</name>
    <dbReference type="NCBI Taxonomy" id="1265445"/>
    <lineage>
        <taxon>Bacteria</taxon>
        <taxon>Pseudomonadati</taxon>
        <taxon>Bacteroidota</taxon>
        <taxon>Flavobacteriia</taxon>
        <taxon>Flavobacteriales</taxon>
        <taxon>Weeksellaceae</taxon>
        <taxon>Chryseobacterium group</taxon>
        <taxon>Chryseobacterium</taxon>
    </lineage>
</organism>
<keyword evidence="3" id="KW-1185">Reference proteome</keyword>
<dbReference type="EMBL" id="JAUTAL010000001">
    <property type="protein sequence ID" value="MDQ1096527.1"/>
    <property type="molecule type" value="Genomic_DNA"/>
</dbReference>
<dbReference type="Proteomes" id="UP001225072">
    <property type="component" value="Unassembled WGS sequence"/>
</dbReference>
<accession>A0ABU0THK0</accession>
<sequence length="436" mass="43450">MKKKLLTLAVAVPVTAFSQVGINTTNPQGTFHVDGGKNNPSSGTPSVIQQSDDVVVTAAGFVGIGTISPSARLDINNGTTSGALKIADGTQGSGKVLTSDASGLATWQSIPAWALTGNSGTDATALNALGTKFIGTTDAHSFVIKTNNNLAGYIGTAASDNLALGVDAGKANTTGNLNVFLGNNAGSANTVGSSNVFVGSYSGTSNVGGNSNVLMGYNSGSSTTGDANTFLGTWAGNANTSGGYNAFVGYQAGVGNTTGVRNVAVGNLAGKAITTGSNNTFVGNGSDASANNLTNATAIGYGAVVSASNSLVLGGTGSLAVNVGIGTTSPASKLEIDGASTNKSAYNAGSSTTIDYSKSNLAYTSASAGNFTLQNIKDGGTYTLSVRGTTSGTSAFTANWFTVKYVHNTATIADKETLYTFMVMGSTVYVHMISGF</sequence>
<keyword evidence="1" id="KW-0732">Signal</keyword>
<proteinExistence type="predicted"/>
<evidence type="ECO:0008006" key="4">
    <source>
        <dbReference type="Google" id="ProtNLM"/>
    </source>
</evidence>
<name>A0ABU0THK0_9FLAO</name>